<gene>
    <name evidence="1" type="primary">slyX</name>
    <name evidence="3" type="ORF">NGM99_05790</name>
</gene>
<keyword evidence="4" id="KW-1185">Reference proteome</keyword>
<protein>
    <recommendedName>
        <fullName evidence="1">Protein SlyX homolog</fullName>
    </recommendedName>
</protein>
<evidence type="ECO:0000313" key="3">
    <source>
        <dbReference type="EMBL" id="MCO6049301.1"/>
    </source>
</evidence>
<dbReference type="HAMAP" id="MF_00715">
    <property type="entry name" value="SlyX"/>
    <property type="match status" value="1"/>
</dbReference>
<keyword evidence="2" id="KW-0175">Coiled coil</keyword>
<dbReference type="Pfam" id="PF04102">
    <property type="entry name" value="SlyX"/>
    <property type="match status" value="1"/>
</dbReference>
<dbReference type="Proteomes" id="UP001205906">
    <property type="component" value="Unassembled WGS sequence"/>
</dbReference>
<evidence type="ECO:0000256" key="1">
    <source>
        <dbReference type="HAMAP-Rule" id="MF_00715"/>
    </source>
</evidence>
<evidence type="ECO:0000256" key="2">
    <source>
        <dbReference type="SAM" id="Coils"/>
    </source>
</evidence>
<dbReference type="InterPro" id="IPR007236">
    <property type="entry name" value="SlyX"/>
</dbReference>
<dbReference type="RefSeq" id="WP_252817006.1">
    <property type="nucleotide sequence ID" value="NZ_JAMXQS010000003.1"/>
</dbReference>
<dbReference type="EMBL" id="JAMXQS010000003">
    <property type="protein sequence ID" value="MCO6049301.1"/>
    <property type="molecule type" value="Genomic_DNA"/>
</dbReference>
<name>A0ABT1C3A1_9HYPH</name>
<accession>A0ABT1C3A1</accession>
<evidence type="ECO:0000313" key="4">
    <source>
        <dbReference type="Proteomes" id="UP001205906"/>
    </source>
</evidence>
<sequence>MSETSERLSELEMRHAEQERVIEELSGEIARQWGVIERLERRLEGLAGRFMSLEEAIPPAPLTKPPHW</sequence>
<reference evidence="3 4" key="1">
    <citation type="submission" date="2022-06" db="EMBL/GenBank/DDBJ databases">
        <title>Mesorhizobium sp. strain RP14 Genome sequencing and assembly.</title>
        <authorList>
            <person name="Kim I."/>
        </authorList>
    </citation>
    <scope>NUCLEOTIDE SEQUENCE [LARGE SCALE GENOMIC DNA]</scope>
    <source>
        <strain evidence="4">RP14(2022)</strain>
    </source>
</reference>
<comment type="similarity">
    <text evidence="1">Belongs to the SlyX family.</text>
</comment>
<feature type="coiled-coil region" evidence="2">
    <location>
        <begin position="1"/>
        <end position="56"/>
    </location>
</feature>
<comment type="caution">
    <text evidence="3">The sequence shown here is derived from an EMBL/GenBank/DDBJ whole genome shotgun (WGS) entry which is preliminary data.</text>
</comment>
<organism evidence="3 4">
    <name type="scientific">Mesorhizobium liriopis</name>
    <dbReference type="NCBI Taxonomy" id="2953882"/>
    <lineage>
        <taxon>Bacteria</taxon>
        <taxon>Pseudomonadati</taxon>
        <taxon>Pseudomonadota</taxon>
        <taxon>Alphaproteobacteria</taxon>
        <taxon>Hyphomicrobiales</taxon>
        <taxon>Phyllobacteriaceae</taxon>
        <taxon>Mesorhizobium</taxon>
    </lineage>
</organism>
<proteinExistence type="inferred from homology"/>
<dbReference type="NCBIfam" id="NF001962">
    <property type="entry name" value="PRK00736.1"/>
    <property type="match status" value="1"/>
</dbReference>